<reference evidence="3 5" key="2">
    <citation type="submission" date="2024-07" db="EMBL/GenBank/DDBJ databases">
        <authorList>
            <person name="Akdeniz Z."/>
        </authorList>
    </citation>
    <scope>NUCLEOTIDE SEQUENCE [LARGE SCALE GENOMIC DNA]</scope>
</reference>
<organism evidence="1">
    <name type="scientific">Hexamita inflata</name>
    <dbReference type="NCBI Taxonomy" id="28002"/>
    <lineage>
        <taxon>Eukaryota</taxon>
        <taxon>Metamonada</taxon>
        <taxon>Diplomonadida</taxon>
        <taxon>Hexamitidae</taxon>
        <taxon>Hexamitinae</taxon>
        <taxon>Hexamita</taxon>
    </lineage>
</organism>
<accession>A0AA86R640</accession>
<dbReference type="EMBL" id="CATOUU010001171">
    <property type="protein sequence ID" value="CAI9976017.1"/>
    <property type="molecule type" value="Genomic_DNA"/>
</dbReference>
<keyword evidence="5" id="KW-1185">Reference proteome</keyword>
<evidence type="ECO:0000313" key="1">
    <source>
        <dbReference type="EMBL" id="CAI9971265.1"/>
    </source>
</evidence>
<name>A0AA86R640_9EUKA</name>
<reference evidence="1" key="1">
    <citation type="submission" date="2023-06" db="EMBL/GenBank/DDBJ databases">
        <authorList>
            <person name="Kurt Z."/>
        </authorList>
    </citation>
    <scope>NUCLEOTIDE SEQUENCE</scope>
</reference>
<dbReference type="Proteomes" id="UP001642409">
    <property type="component" value="Unassembled WGS sequence"/>
</dbReference>
<evidence type="ECO:0000313" key="2">
    <source>
        <dbReference type="EMBL" id="CAI9976017.1"/>
    </source>
</evidence>
<evidence type="ECO:0000313" key="4">
    <source>
        <dbReference type="EMBL" id="CAL6064844.1"/>
    </source>
</evidence>
<proteinExistence type="predicted"/>
<dbReference type="EMBL" id="CATOUU010001090">
    <property type="protein sequence ID" value="CAI9971265.1"/>
    <property type="molecule type" value="Genomic_DNA"/>
</dbReference>
<evidence type="ECO:0000313" key="3">
    <source>
        <dbReference type="EMBL" id="CAL5996001.1"/>
    </source>
</evidence>
<evidence type="ECO:0000313" key="5">
    <source>
        <dbReference type="Proteomes" id="UP001642409"/>
    </source>
</evidence>
<protein>
    <submittedName>
        <fullName evidence="3">Hypothetical_protein</fullName>
    </submittedName>
</protein>
<comment type="caution">
    <text evidence="1">The sequence shown here is derived from an EMBL/GenBank/DDBJ whole genome shotgun (WGS) entry which is preliminary data.</text>
</comment>
<sequence length="205" mass="23661">MSEPKTPTTPDRKKTNTKVQQQLTAEPLVHAIVKEPHAEAVRIVAENNAQQGGNVPTYTTLPNDLKEVKNKLIEFVNSTIRFNNPLVMADVKEQVITRIKLARGTVKELSMGRFLLKLHYGTQILIQDHILQVFMRRLIEYVMINICQRFNSSIKIQVITIEDLTKQKVDLIQQRPPRLHKELLSLKYKAPRLNKRSPSLKFFTN</sequence>
<dbReference type="EMBL" id="CAXDID020000252">
    <property type="protein sequence ID" value="CAL6064844.1"/>
    <property type="molecule type" value="Genomic_DNA"/>
</dbReference>
<gene>
    <name evidence="3" type="ORF">HINF_LOCUS14453</name>
    <name evidence="4" type="ORF">HINF_LOCUS51554</name>
    <name evidence="1" type="ORF">HINF_LOCUS58910</name>
    <name evidence="2" type="ORF">HINF_LOCUS63662</name>
</gene>
<dbReference type="AlphaFoldDB" id="A0AA86R640"/>
<dbReference type="EMBL" id="CAXDID020000034">
    <property type="protein sequence ID" value="CAL5996001.1"/>
    <property type="molecule type" value="Genomic_DNA"/>
</dbReference>